<evidence type="ECO:0000313" key="2">
    <source>
        <dbReference type="Proteomes" id="UP000696294"/>
    </source>
</evidence>
<gene>
    <name evidence="1" type="ORF">HCN51_45920</name>
</gene>
<name>A0ABX1BPJ2_9ACTN</name>
<organism evidence="1 2">
    <name type="scientific">Nonomuraea composti</name>
    <dbReference type="NCBI Taxonomy" id="2720023"/>
    <lineage>
        <taxon>Bacteria</taxon>
        <taxon>Bacillati</taxon>
        <taxon>Actinomycetota</taxon>
        <taxon>Actinomycetes</taxon>
        <taxon>Streptosporangiales</taxon>
        <taxon>Streptosporangiaceae</taxon>
        <taxon>Nonomuraea</taxon>
    </lineage>
</organism>
<proteinExistence type="predicted"/>
<evidence type="ECO:0000313" key="1">
    <source>
        <dbReference type="EMBL" id="NJP96688.1"/>
    </source>
</evidence>
<protein>
    <submittedName>
        <fullName evidence="1">Uncharacterized protein</fullName>
    </submittedName>
</protein>
<dbReference type="RefSeq" id="WP_168018223.1">
    <property type="nucleotide sequence ID" value="NZ_JAATEP010000053.1"/>
</dbReference>
<dbReference type="EMBL" id="JAATEP010000053">
    <property type="protein sequence ID" value="NJP96688.1"/>
    <property type="molecule type" value="Genomic_DNA"/>
</dbReference>
<reference evidence="1 2" key="1">
    <citation type="submission" date="2020-03" db="EMBL/GenBank/DDBJ databases">
        <title>WGS of actinomycetes isolated from Thailand.</title>
        <authorList>
            <person name="Thawai C."/>
        </authorList>
    </citation>
    <scope>NUCLEOTIDE SEQUENCE [LARGE SCALE GENOMIC DNA]</scope>
    <source>
        <strain evidence="1 2">FMUSA5-5</strain>
    </source>
</reference>
<keyword evidence="2" id="KW-1185">Reference proteome</keyword>
<dbReference type="Proteomes" id="UP000696294">
    <property type="component" value="Unassembled WGS sequence"/>
</dbReference>
<comment type="caution">
    <text evidence="1">The sequence shown here is derived from an EMBL/GenBank/DDBJ whole genome shotgun (WGS) entry which is preliminary data.</text>
</comment>
<accession>A0ABX1BPJ2</accession>
<sequence length="80" mass="8409">MSGLTAFEHVQVAALDGVEQAGLLAHMIQRTGLDPCHGHVAALASMATCPILSLGRSHWEQAAAALDDPLYFIEIADPGE</sequence>